<name>A0A448X5S3_9PLAT</name>
<organism evidence="2 3">
    <name type="scientific">Protopolystoma xenopodis</name>
    <dbReference type="NCBI Taxonomy" id="117903"/>
    <lineage>
        <taxon>Eukaryota</taxon>
        <taxon>Metazoa</taxon>
        <taxon>Spiralia</taxon>
        <taxon>Lophotrochozoa</taxon>
        <taxon>Platyhelminthes</taxon>
        <taxon>Monogenea</taxon>
        <taxon>Polyopisthocotylea</taxon>
        <taxon>Polystomatidea</taxon>
        <taxon>Polystomatidae</taxon>
        <taxon>Protopolystoma</taxon>
    </lineage>
</organism>
<reference evidence="2" key="1">
    <citation type="submission" date="2018-11" db="EMBL/GenBank/DDBJ databases">
        <authorList>
            <consortium name="Pathogen Informatics"/>
        </authorList>
    </citation>
    <scope>NUCLEOTIDE SEQUENCE</scope>
</reference>
<evidence type="ECO:0000313" key="3">
    <source>
        <dbReference type="Proteomes" id="UP000784294"/>
    </source>
</evidence>
<evidence type="ECO:0000256" key="1">
    <source>
        <dbReference type="SAM" id="MobiDB-lite"/>
    </source>
</evidence>
<feature type="region of interest" description="Disordered" evidence="1">
    <location>
        <begin position="1"/>
        <end position="26"/>
    </location>
</feature>
<dbReference type="AlphaFoldDB" id="A0A448X5S3"/>
<comment type="caution">
    <text evidence="2">The sequence shown here is derived from an EMBL/GenBank/DDBJ whole genome shotgun (WGS) entry which is preliminary data.</text>
</comment>
<keyword evidence="3" id="KW-1185">Reference proteome</keyword>
<dbReference type="Proteomes" id="UP000784294">
    <property type="component" value="Unassembled WGS sequence"/>
</dbReference>
<protein>
    <submittedName>
        <fullName evidence="2">Uncharacterized protein</fullName>
    </submittedName>
</protein>
<dbReference type="EMBL" id="CAAALY010098298">
    <property type="protein sequence ID" value="VEL28860.1"/>
    <property type="molecule type" value="Genomic_DNA"/>
</dbReference>
<gene>
    <name evidence="2" type="ORF">PXEA_LOCUS22300</name>
</gene>
<proteinExistence type="predicted"/>
<sequence length="110" mass="12321">MSRSEESVTGGTIFPGLERKARRPTKSWSISRFYMACMKPTQLSGAGILGFSGELQHTTVTRPEADHLRDPLPLQLEAAVTLHCLISEHAMMTTETVRQSGSREMMWRLT</sequence>
<evidence type="ECO:0000313" key="2">
    <source>
        <dbReference type="EMBL" id="VEL28860.1"/>
    </source>
</evidence>
<accession>A0A448X5S3</accession>